<reference evidence="3 4" key="1">
    <citation type="submission" date="2016-10" db="EMBL/GenBank/DDBJ databases">
        <authorList>
            <person name="de Groot N.N."/>
        </authorList>
    </citation>
    <scope>NUCLEOTIDE SEQUENCE [LARGE SCALE GENOMIC DNA]</scope>
    <source>
        <strain evidence="3 4">ATCC BAA-466</strain>
    </source>
</reference>
<protein>
    <recommendedName>
        <fullName evidence="5">DUF5067 domain-containing protein</fullName>
    </recommendedName>
</protein>
<evidence type="ECO:0000313" key="3">
    <source>
        <dbReference type="EMBL" id="SDG15468.1"/>
    </source>
</evidence>
<evidence type="ECO:0000256" key="2">
    <source>
        <dbReference type="SAM" id="SignalP"/>
    </source>
</evidence>
<evidence type="ECO:0008006" key="5">
    <source>
        <dbReference type="Google" id="ProtNLM"/>
    </source>
</evidence>
<dbReference type="RefSeq" id="WP_090289623.1">
    <property type="nucleotide sequence ID" value="NZ_FNCK01000003.1"/>
</dbReference>
<dbReference type="Proteomes" id="UP000199708">
    <property type="component" value="Unassembled WGS sequence"/>
</dbReference>
<dbReference type="EMBL" id="FNCK01000003">
    <property type="protein sequence ID" value="SDG15468.1"/>
    <property type="molecule type" value="Genomic_DNA"/>
</dbReference>
<dbReference type="AlphaFoldDB" id="A0A1G7RXH3"/>
<gene>
    <name evidence="3" type="ORF">SAMN05421791_103216</name>
</gene>
<evidence type="ECO:0000313" key="4">
    <source>
        <dbReference type="Proteomes" id="UP000199708"/>
    </source>
</evidence>
<proteinExistence type="predicted"/>
<evidence type="ECO:0000256" key="1">
    <source>
        <dbReference type="SAM" id="Coils"/>
    </source>
</evidence>
<keyword evidence="2" id="KW-0732">Signal</keyword>
<keyword evidence="1" id="KW-0175">Coiled coil</keyword>
<dbReference type="OrthoDB" id="2453128at2"/>
<feature type="signal peptide" evidence="2">
    <location>
        <begin position="1"/>
        <end position="21"/>
    </location>
</feature>
<feature type="chain" id="PRO_5011449491" description="DUF5067 domain-containing protein" evidence="2">
    <location>
        <begin position="22"/>
        <end position="177"/>
    </location>
</feature>
<sequence length="177" mass="20738">MKKSLMLLASMMMLGGVPVFAQDEEKIEELRTEIKELKEELKEKETELKDLTGEDEKYIITDDEDFFIKYIEVNEKDDEDLGYYYEFVFEVENKTDKTMNILAEDVTIDDDLVDEKMVFLSEEIEAGAKDQIILKIQSLDEDEKVPELDDDLEMMLKLVNDEDPDLNIDYPVQIELD</sequence>
<organism evidence="3 4">
    <name type="scientific">Facklamia miroungae</name>
    <dbReference type="NCBI Taxonomy" id="120956"/>
    <lineage>
        <taxon>Bacteria</taxon>
        <taxon>Bacillati</taxon>
        <taxon>Bacillota</taxon>
        <taxon>Bacilli</taxon>
        <taxon>Lactobacillales</taxon>
        <taxon>Aerococcaceae</taxon>
        <taxon>Facklamia</taxon>
    </lineage>
</organism>
<keyword evidence="4" id="KW-1185">Reference proteome</keyword>
<feature type="coiled-coil region" evidence="1">
    <location>
        <begin position="20"/>
        <end position="54"/>
    </location>
</feature>
<name>A0A1G7RXH3_9LACT</name>
<accession>A0A1G7RXH3</accession>